<reference evidence="2 3" key="1">
    <citation type="submission" date="2016-10" db="EMBL/GenBank/DDBJ databases">
        <title>Genome sequence of Streptomyces sp. MUSC 1.</title>
        <authorList>
            <person name="Lee L.-H."/>
            <person name="Ser H.-L."/>
            <person name="Law J.W.-F."/>
        </authorList>
    </citation>
    <scope>NUCLEOTIDE SEQUENCE [LARGE SCALE GENOMIC DNA]</scope>
    <source>
        <strain evidence="2 3">MUSC 1</strain>
    </source>
</reference>
<name>A0A1S2QM91_9ACTN</name>
<feature type="region of interest" description="Disordered" evidence="1">
    <location>
        <begin position="1"/>
        <end position="43"/>
    </location>
</feature>
<protein>
    <submittedName>
        <fullName evidence="2">Uncharacterized protein</fullName>
    </submittedName>
</protein>
<evidence type="ECO:0000313" key="3">
    <source>
        <dbReference type="Proteomes" id="UP000179642"/>
    </source>
</evidence>
<evidence type="ECO:0000256" key="1">
    <source>
        <dbReference type="SAM" id="MobiDB-lite"/>
    </source>
</evidence>
<dbReference type="EMBL" id="MLYO01000011">
    <property type="protein sequence ID" value="OIK07259.1"/>
    <property type="molecule type" value="Genomic_DNA"/>
</dbReference>
<comment type="caution">
    <text evidence="2">The sequence shown here is derived from an EMBL/GenBank/DDBJ whole genome shotgun (WGS) entry which is preliminary data.</text>
</comment>
<accession>A0A1S2QM91</accession>
<dbReference type="Proteomes" id="UP000179642">
    <property type="component" value="Unassembled WGS sequence"/>
</dbReference>
<dbReference type="InterPro" id="IPR028994">
    <property type="entry name" value="Integrin_alpha_N"/>
</dbReference>
<sequence length="495" mass="49447">MGDGDVTLYAKVSDPDGGTLGADFRLSPHGSESGDATAESDPAKLTVQSGDSAVYVIPKATLESAAGGSVTEFDWKVRATDLHRTGDWSTVCHFSFDPTRPGTPVIAPPGASTVGRPLSVAVTAPSGGTVPSSYRYQLDAGAPATVTADASGNATITVTPTSRTNTLSVTSMSAGGNFGGTTTIAFDSTAPTTGQADGDLTGDGIPDLLTVGARNGLPSGLWLAPGTGDGHVGTAPRDIGVNGNGFNTVGSPSDFDGSDVVAGRFTGGTEQDVLVYYPGGNDAGGGEIVKGNGDGSPLNPVSGTAVGIPAGAFQDINGDNPVQLADAGNTSGGNTGFPDLVGVSGDSVNGYALDLYPSGAGAGVYQFPVALNAHTPDGTADWNNWTVATTQLPTTGGASSTAMFLWKKSTGELDLWKNLAADPNTGNLTYTAYPVATGWNTGAALDLQAADANSDGVPDLWTVSAGGTVTANLFTDLSTTAPATVTRVTEALTAN</sequence>
<dbReference type="RefSeq" id="WP_071379332.1">
    <property type="nucleotide sequence ID" value="NZ_MLYO01000011.1"/>
</dbReference>
<dbReference type="SUPFAM" id="SSF69318">
    <property type="entry name" value="Integrin alpha N-terminal domain"/>
    <property type="match status" value="1"/>
</dbReference>
<organism evidence="2 3">
    <name type="scientific">Streptomyces monashensis</name>
    <dbReference type="NCBI Taxonomy" id="1678012"/>
    <lineage>
        <taxon>Bacteria</taxon>
        <taxon>Bacillati</taxon>
        <taxon>Actinomycetota</taxon>
        <taxon>Actinomycetes</taxon>
        <taxon>Kitasatosporales</taxon>
        <taxon>Streptomycetaceae</taxon>
        <taxon>Streptomyces</taxon>
    </lineage>
</organism>
<gene>
    <name evidence="2" type="ORF">BIV23_04050</name>
</gene>
<keyword evidence="3" id="KW-1185">Reference proteome</keyword>
<dbReference type="OrthoDB" id="4332189at2"/>
<proteinExistence type="predicted"/>
<evidence type="ECO:0000313" key="2">
    <source>
        <dbReference type="EMBL" id="OIK07259.1"/>
    </source>
</evidence>
<dbReference type="AlphaFoldDB" id="A0A1S2QM91"/>